<dbReference type="eggNOG" id="COG0144">
    <property type="taxonomic scope" value="Bacteria"/>
</dbReference>
<comment type="similarity">
    <text evidence="1 6">Belongs to the class I-like SAM-binding methyltransferase superfamily. RsmB/NOP family.</text>
</comment>
<keyword evidence="9" id="KW-1185">Reference proteome</keyword>
<dbReference type="PRINTS" id="PR02008">
    <property type="entry name" value="RCMTFAMILY"/>
</dbReference>
<dbReference type="SUPFAM" id="SSF53335">
    <property type="entry name" value="S-adenosyl-L-methionine-dependent methyltransferases"/>
    <property type="match status" value="1"/>
</dbReference>
<feature type="domain" description="SAM-dependent MTase RsmB/NOP-type" evidence="7">
    <location>
        <begin position="152"/>
        <end position="445"/>
    </location>
</feature>
<dbReference type="STRING" id="488538.SAR116_1091"/>
<dbReference type="CDD" id="cd02440">
    <property type="entry name" value="AdoMet_MTases"/>
    <property type="match status" value="1"/>
</dbReference>
<dbReference type="eggNOG" id="COG0781">
    <property type="taxonomic scope" value="Bacteria"/>
</dbReference>
<evidence type="ECO:0000256" key="4">
    <source>
        <dbReference type="ARBA" id="ARBA00022691"/>
    </source>
</evidence>
<dbReference type="InterPro" id="IPR049560">
    <property type="entry name" value="MeTrfase_RsmB-F_NOP2_cat"/>
</dbReference>
<sequence length="446" mass="48622">MGKANAKPKTANQPKPDTQSILKSRQICYELLCAVEAGSQLDHALKAQEDISKLDDRDRRFVRLLATTCLRRRGQIEKVIAPMISRRPFGAQANANLILLMGAVQLLILKTGAHAAVDSTVELMRQSGFDRLCGMANAVMRRLTREGDTRFETTTPIDNLPDWLLQSWNEHWGQDATSKLAEIAMNPPPLDISAKANPEAMASTLEGTLIDNYTIRRAFDGDPSRLAGFADGEWWVQDAAAALPARLLGDVKSKDVIDLCAAPGGKTAQLIAAGATVTAIDSGRKRIDRLRRNLGRLGMKASLKQVDGRQFVPDMPVDAILLDAPCSATGTLRRRPDILGRRQPEDIESLQNLQWELATTALGWLKAGGQLVYATCSLQPEEGEEMISAIIDAGEDKVVIDPITPDQAGIFARSLTKEGTLRILPHQYDDIGGVDGFFAARLIALV</sequence>
<feature type="binding site" evidence="6">
    <location>
        <begin position="260"/>
        <end position="266"/>
    </location>
    <ligand>
        <name>S-adenosyl-L-methionine</name>
        <dbReference type="ChEBI" id="CHEBI:59789"/>
    </ligand>
</feature>
<feature type="binding site" evidence="6">
    <location>
        <position position="281"/>
    </location>
    <ligand>
        <name>S-adenosyl-L-methionine</name>
        <dbReference type="ChEBI" id="CHEBI:59789"/>
    </ligand>
</feature>
<evidence type="ECO:0000256" key="3">
    <source>
        <dbReference type="ARBA" id="ARBA00022679"/>
    </source>
</evidence>
<dbReference type="Proteomes" id="UP000007460">
    <property type="component" value="Chromosome"/>
</dbReference>
<dbReference type="KEGG" id="apb:SAR116_1091"/>
<gene>
    <name evidence="8" type="ordered locus">SAR116_1091</name>
</gene>
<dbReference type="InterPro" id="IPR018314">
    <property type="entry name" value="RsmB/NOL1/NOP2-like_CS"/>
</dbReference>
<dbReference type="PROSITE" id="PS51686">
    <property type="entry name" value="SAM_MT_RSMB_NOP"/>
    <property type="match status" value="1"/>
</dbReference>
<keyword evidence="5 6" id="KW-0694">RNA-binding</keyword>
<proteinExistence type="inferred from homology"/>
<evidence type="ECO:0000259" key="7">
    <source>
        <dbReference type="PROSITE" id="PS51686"/>
    </source>
</evidence>
<protein>
    <submittedName>
        <fullName evidence="8">tRNA and rRNA cytosine-C5-methylase</fullName>
        <ecNumber evidence="8">2.1.1.-</ecNumber>
    </submittedName>
</protein>
<evidence type="ECO:0000256" key="5">
    <source>
        <dbReference type="ARBA" id="ARBA00022884"/>
    </source>
</evidence>
<dbReference type="Pfam" id="PF01029">
    <property type="entry name" value="NusB"/>
    <property type="match status" value="1"/>
</dbReference>
<evidence type="ECO:0000313" key="9">
    <source>
        <dbReference type="Proteomes" id="UP000007460"/>
    </source>
</evidence>
<dbReference type="InterPro" id="IPR023267">
    <property type="entry name" value="RCMT"/>
</dbReference>
<dbReference type="PANTHER" id="PTHR22807:SF61">
    <property type="entry name" value="NOL1_NOP2_SUN FAMILY PROTEIN _ ANTITERMINATION NUSB DOMAIN-CONTAINING PROTEIN"/>
    <property type="match status" value="1"/>
</dbReference>
<dbReference type="GO" id="GO:0001510">
    <property type="term" value="P:RNA methylation"/>
    <property type="evidence" value="ECO:0007669"/>
    <property type="project" value="InterPro"/>
</dbReference>
<organism evidence="8 9">
    <name type="scientific">Puniceispirillum marinum (strain IMCC1322)</name>
    <dbReference type="NCBI Taxonomy" id="488538"/>
    <lineage>
        <taxon>Bacteria</taxon>
        <taxon>Pseudomonadati</taxon>
        <taxon>Pseudomonadota</taxon>
        <taxon>Alphaproteobacteria</taxon>
        <taxon>Candidatus Puniceispirillales</taxon>
        <taxon>Candidatus Puniceispirillaceae</taxon>
        <taxon>Candidatus Puniceispirillum</taxon>
    </lineage>
</organism>
<keyword evidence="4 6" id="KW-0949">S-adenosyl-L-methionine</keyword>
<name>D5BST7_PUNMI</name>
<reference evidence="8 9" key="1">
    <citation type="journal article" date="2010" name="J. Bacteriol.">
        <title>Complete genome sequence of "Candidatus Puniceispirillum marinum" IMCC1322, a representative of the SAR116 clade in the Alphaproteobacteria.</title>
        <authorList>
            <person name="Oh H.M."/>
            <person name="Kwon K.K."/>
            <person name="Kang I."/>
            <person name="Kang S.G."/>
            <person name="Lee J.H."/>
            <person name="Kim S.J."/>
            <person name="Cho J.C."/>
        </authorList>
    </citation>
    <scope>NUCLEOTIDE SEQUENCE [LARGE SCALE GENOMIC DNA]</scope>
    <source>
        <strain evidence="8 9">IMCC1322</strain>
    </source>
</reference>
<dbReference type="GO" id="GO:0008173">
    <property type="term" value="F:RNA methyltransferase activity"/>
    <property type="evidence" value="ECO:0007669"/>
    <property type="project" value="InterPro"/>
</dbReference>
<dbReference type="InterPro" id="IPR029063">
    <property type="entry name" value="SAM-dependent_MTases_sf"/>
</dbReference>
<dbReference type="SUPFAM" id="SSF48013">
    <property type="entry name" value="NusB-like"/>
    <property type="match status" value="1"/>
</dbReference>
<dbReference type="GO" id="GO:0006355">
    <property type="term" value="P:regulation of DNA-templated transcription"/>
    <property type="evidence" value="ECO:0007669"/>
    <property type="project" value="InterPro"/>
</dbReference>
<dbReference type="PROSITE" id="PS01153">
    <property type="entry name" value="NOL1_NOP2_SUN"/>
    <property type="match status" value="1"/>
</dbReference>
<dbReference type="InterPro" id="IPR035926">
    <property type="entry name" value="NusB-like_sf"/>
</dbReference>
<dbReference type="PANTHER" id="PTHR22807">
    <property type="entry name" value="NOP2 YEAST -RELATED NOL1/NOP2/FMU SUN DOMAIN-CONTAINING"/>
    <property type="match status" value="1"/>
</dbReference>
<dbReference type="Gene3D" id="1.10.940.10">
    <property type="entry name" value="NusB-like"/>
    <property type="match status" value="1"/>
</dbReference>
<keyword evidence="3 6" id="KW-0808">Transferase</keyword>
<dbReference type="EMBL" id="CP001751">
    <property type="protein sequence ID" value="ADE39334.1"/>
    <property type="molecule type" value="Genomic_DNA"/>
</dbReference>
<evidence type="ECO:0000256" key="2">
    <source>
        <dbReference type="ARBA" id="ARBA00022603"/>
    </source>
</evidence>
<dbReference type="HOGENOM" id="CLU_005316_0_4_5"/>
<dbReference type="Gene3D" id="3.40.50.150">
    <property type="entry name" value="Vaccinia Virus protein VP39"/>
    <property type="match status" value="1"/>
</dbReference>
<feature type="binding site" evidence="6">
    <location>
        <position position="323"/>
    </location>
    <ligand>
        <name>S-adenosyl-L-methionine</name>
        <dbReference type="ChEBI" id="CHEBI:59789"/>
    </ligand>
</feature>
<evidence type="ECO:0000256" key="1">
    <source>
        <dbReference type="ARBA" id="ARBA00007494"/>
    </source>
</evidence>
<evidence type="ECO:0000256" key="6">
    <source>
        <dbReference type="PROSITE-ProRule" id="PRU01023"/>
    </source>
</evidence>
<feature type="active site" description="Nucleophile" evidence="6">
    <location>
        <position position="376"/>
    </location>
</feature>
<dbReference type="AlphaFoldDB" id="D5BST7"/>
<dbReference type="GO" id="GO:0003723">
    <property type="term" value="F:RNA binding"/>
    <property type="evidence" value="ECO:0007669"/>
    <property type="project" value="UniProtKB-UniRule"/>
</dbReference>
<dbReference type="EC" id="2.1.1.-" evidence="8"/>
<dbReference type="Pfam" id="PF01189">
    <property type="entry name" value="Methyltr_RsmB-F"/>
    <property type="match status" value="1"/>
</dbReference>
<accession>D5BST7</accession>
<feature type="binding site" evidence="6">
    <location>
        <position position="307"/>
    </location>
    <ligand>
        <name>S-adenosyl-L-methionine</name>
        <dbReference type="ChEBI" id="CHEBI:59789"/>
    </ligand>
</feature>
<dbReference type="InterPro" id="IPR001678">
    <property type="entry name" value="MeTrfase_RsmB-F_NOP2_dom"/>
</dbReference>
<keyword evidence="2 6" id="KW-0489">Methyltransferase</keyword>
<evidence type="ECO:0000313" key="8">
    <source>
        <dbReference type="EMBL" id="ADE39334.1"/>
    </source>
</evidence>
<dbReference type="InterPro" id="IPR006027">
    <property type="entry name" value="NusB_RsmB_TIM44"/>
</dbReference>